<dbReference type="EMBL" id="QHCT01000004">
    <property type="protein sequence ID" value="RHX89313.1"/>
    <property type="molecule type" value="Genomic_DNA"/>
</dbReference>
<proteinExistence type="predicted"/>
<evidence type="ECO:0000313" key="3">
    <source>
        <dbReference type="EMBL" id="RHX89313.1"/>
    </source>
</evidence>
<dbReference type="InterPro" id="IPR025738">
    <property type="entry name" value="BatD"/>
</dbReference>
<accession>A0A396Z593</accession>
<keyword evidence="1" id="KW-0812">Transmembrane</keyword>
<dbReference type="OrthoDB" id="343927at2"/>
<evidence type="ECO:0000256" key="1">
    <source>
        <dbReference type="SAM" id="Phobius"/>
    </source>
</evidence>
<reference evidence="4" key="1">
    <citation type="submission" date="2018-05" db="EMBL/GenBank/DDBJ databases">
        <title>Leptospira yasudae sp. nov. and Leptospira stimsonii sp. nov., two pathogenic species of the genus Leptospira isolated from environmental sources.</title>
        <authorList>
            <person name="Casanovas-Massana A."/>
            <person name="Hamond C."/>
            <person name="Santos L.A."/>
            <person name="Hacker K.P."/>
            <person name="Balassiano I."/>
            <person name="Medeiros M.A."/>
            <person name="Reis M.G."/>
            <person name="Ko A.I."/>
            <person name="Wunder E.A."/>
        </authorList>
    </citation>
    <scope>NUCLEOTIDE SEQUENCE [LARGE SCALE GENOMIC DNA]</scope>
    <source>
        <strain evidence="4">Yale</strain>
    </source>
</reference>
<feature type="chain" id="PRO_5017415041" evidence="2">
    <location>
        <begin position="20"/>
        <end position="555"/>
    </location>
</feature>
<protein>
    <submittedName>
        <fullName evidence="3">Aerotolerance regulator BatD</fullName>
    </submittedName>
</protein>
<dbReference type="Pfam" id="PF13584">
    <property type="entry name" value="BatD"/>
    <property type="match status" value="1"/>
</dbReference>
<comment type="caution">
    <text evidence="3">The sequence shown here is derived from an EMBL/GenBank/DDBJ whole genome shotgun (WGS) entry which is preliminary data.</text>
</comment>
<feature type="transmembrane region" description="Helical" evidence="1">
    <location>
        <begin position="437"/>
        <end position="456"/>
    </location>
</feature>
<name>A0A396Z593_9LEPT</name>
<feature type="signal peptide" evidence="2">
    <location>
        <begin position="1"/>
        <end position="19"/>
    </location>
</feature>
<sequence>MVKRIFTLFLFFGAFTLSAEETKFYVTRNMFHLGEESYAVFEMDLNSKYTIPQNSFSNGDVTVFYSGIEENTTIINFQVFRKRLLKFRIKPSRQGTFALPPLSIEVNGKTFTPGAVQVQVLARAQTAKSRGGSFFDRFFQFEGEDLPDNADLRVLFQTSKKQAWIGEPIIGYFTLYFRDVRKPYFDRNPADSIQFPYFRSEVLSGVAVKIPEQILYEGNVYDVAVYNKEIYSLIPLRPGDFYLGKTTFSLEGQLQSYFNVKTVSTIPNLITVRPLPKYDGNFSGGVGKFKAQVRIKNDPRDEVAVGDTLYLTVIIEGEGNLSSVSDPLSSACSEGKDCFPQATLYDTHRSWKFTELENSGYGFYSTAKFEYGIPMTKKGIWKEESKVFVYFDPDSGSYKNAFLEFPSIEVLGESKRKKTPLDEKMKEESAFVSPKRILFFSFGFLILLAVCVSIWIRWKKTEITLQIFDWIPGIFWIAGGPVLKELDLLVGSKRGLVLKQSLLSKGISESDASFLANISRTESNFVEISRRLNSDGKKNLLRIAQTIVKKLKEET</sequence>
<dbReference type="PANTHER" id="PTHR40940:SF2">
    <property type="entry name" value="BATD"/>
    <property type="match status" value="1"/>
</dbReference>
<organism evidence="3 4">
    <name type="scientific">Leptospira stimsonii</name>
    <dbReference type="NCBI Taxonomy" id="2202203"/>
    <lineage>
        <taxon>Bacteria</taxon>
        <taxon>Pseudomonadati</taxon>
        <taxon>Spirochaetota</taxon>
        <taxon>Spirochaetia</taxon>
        <taxon>Leptospirales</taxon>
        <taxon>Leptospiraceae</taxon>
        <taxon>Leptospira</taxon>
    </lineage>
</organism>
<keyword evidence="2" id="KW-0732">Signal</keyword>
<evidence type="ECO:0000313" key="4">
    <source>
        <dbReference type="Proteomes" id="UP000265798"/>
    </source>
</evidence>
<gene>
    <name evidence="3" type="ORF">DLM75_15860</name>
</gene>
<evidence type="ECO:0000256" key="2">
    <source>
        <dbReference type="SAM" id="SignalP"/>
    </source>
</evidence>
<keyword evidence="1" id="KW-1133">Transmembrane helix</keyword>
<dbReference type="PANTHER" id="PTHR40940">
    <property type="entry name" value="PROTEIN BATD-RELATED"/>
    <property type="match status" value="1"/>
</dbReference>
<keyword evidence="1" id="KW-0472">Membrane</keyword>
<dbReference type="Proteomes" id="UP000265798">
    <property type="component" value="Unassembled WGS sequence"/>
</dbReference>
<dbReference type="AlphaFoldDB" id="A0A396Z593"/>